<proteinExistence type="inferred from homology"/>
<dbReference type="PATRIC" id="fig|1088869.3.peg.627"/>
<keyword evidence="3 6" id="KW-0812">Transmembrane</keyword>
<feature type="transmembrane region" description="Helical" evidence="6">
    <location>
        <begin position="30"/>
        <end position="49"/>
    </location>
</feature>
<evidence type="ECO:0000256" key="4">
    <source>
        <dbReference type="ARBA" id="ARBA00022989"/>
    </source>
</evidence>
<reference evidence="7 8" key="1">
    <citation type="submission" date="2011-10" db="EMBL/GenBank/DDBJ databases">
        <title>Genome sequence of Gluconobacter morbifer G707, isolated from Drosophila gut.</title>
        <authorList>
            <person name="Lee W.-J."/>
            <person name="Kim E.-K."/>
        </authorList>
    </citation>
    <scope>NUCLEOTIDE SEQUENCE [LARGE SCALE GENOMIC DNA]</scope>
    <source>
        <strain evidence="7 8">G707</strain>
    </source>
</reference>
<gene>
    <name evidence="7" type="ORF">GMO_06180</name>
</gene>
<comment type="subcellular location">
    <subcellularLocation>
        <location evidence="1">Membrane</location>
        <topology evidence="1">Multi-pass membrane protein</topology>
    </subcellularLocation>
</comment>
<dbReference type="CDD" id="cd10432">
    <property type="entry name" value="BI-1-like_bacterial"/>
    <property type="match status" value="1"/>
</dbReference>
<dbReference type="AlphaFoldDB" id="G6XGK3"/>
<evidence type="ECO:0000256" key="2">
    <source>
        <dbReference type="ARBA" id="ARBA00010350"/>
    </source>
</evidence>
<feature type="transmembrane region" description="Helical" evidence="6">
    <location>
        <begin position="183"/>
        <end position="201"/>
    </location>
</feature>
<keyword evidence="4 6" id="KW-1133">Transmembrane helix</keyword>
<evidence type="ECO:0008006" key="9">
    <source>
        <dbReference type="Google" id="ProtNLM"/>
    </source>
</evidence>
<keyword evidence="5 6" id="KW-0472">Membrane</keyword>
<feature type="transmembrane region" description="Helical" evidence="6">
    <location>
        <begin position="69"/>
        <end position="92"/>
    </location>
</feature>
<dbReference type="RefSeq" id="WP_008850768.1">
    <property type="nucleotide sequence ID" value="NZ_AGQV01000001.1"/>
</dbReference>
<name>G6XGK3_9PROT</name>
<feature type="transmembrane region" description="Helical" evidence="6">
    <location>
        <begin position="104"/>
        <end position="124"/>
    </location>
</feature>
<dbReference type="PANTHER" id="PTHR23291">
    <property type="entry name" value="BAX INHIBITOR-RELATED"/>
    <property type="match status" value="1"/>
</dbReference>
<dbReference type="eggNOG" id="COG0670">
    <property type="taxonomic scope" value="Bacteria"/>
</dbReference>
<evidence type="ECO:0000313" key="8">
    <source>
        <dbReference type="Proteomes" id="UP000004949"/>
    </source>
</evidence>
<dbReference type="PANTHER" id="PTHR23291:SF50">
    <property type="entry name" value="PROTEIN LIFEGUARD 4"/>
    <property type="match status" value="1"/>
</dbReference>
<sequence>MAFNSNFSRAGTQAGIGSLDAGLRAYMCRVFNWMAIGLVITGLVAYGVAETELRALFFHVAELPSGALVLRPTFLGGVSIFAPLAFVMILSFGVNRLSRSAVQAIFLLFSATMGASMASLLLSYTGVSVARTFFISAATFAGMSLWGYTTGANLLRLGSFLFMGLIGIMIAMVVNIFVQSSPLTTLVSLIGVALFTMLAAYDTQRIKITYQQYATYAGPDDVARLSIYDALTMYLNFVNLFQFLIQFTGVRSGNND</sequence>
<evidence type="ECO:0000313" key="7">
    <source>
        <dbReference type="EMBL" id="EHH69311.1"/>
    </source>
</evidence>
<evidence type="ECO:0000256" key="6">
    <source>
        <dbReference type="RuleBase" id="RU004379"/>
    </source>
</evidence>
<dbReference type="EMBL" id="AGQV01000001">
    <property type="protein sequence ID" value="EHH69311.1"/>
    <property type="molecule type" value="Genomic_DNA"/>
</dbReference>
<comment type="caution">
    <text evidence="7">The sequence shown here is derived from an EMBL/GenBank/DDBJ whole genome shotgun (WGS) entry which is preliminary data.</text>
</comment>
<protein>
    <recommendedName>
        <fullName evidence="9">SecY stabilizing membrane protein</fullName>
    </recommendedName>
</protein>
<evidence type="ECO:0000256" key="3">
    <source>
        <dbReference type="ARBA" id="ARBA00022692"/>
    </source>
</evidence>
<keyword evidence="8" id="KW-1185">Reference proteome</keyword>
<dbReference type="GO" id="GO:0005886">
    <property type="term" value="C:plasma membrane"/>
    <property type="evidence" value="ECO:0007669"/>
    <property type="project" value="TreeGrafter"/>
</dbReference>
<organism evidence="7 8">
    <name type="scientific">Gluconobacter morbifer G707</name>
    <dbReference type="NCBI Taxonomy" id="1088869"/>
    <lineage>
        <taxon>Bacteria</taxon>
        <taxon>Pseudomonadati</taxon>
        <taxon>Pseudomonadota</taxon>
        <taxon>Alphaproteobacteria</taxon>
        <taxon>Acetobacterales</taxon>
        <taxon>Acetobacteraceae</taxon>
        <taxon>Gluconobacter</taxon>
    </lineage>
</organism>
<dbReference type="Pfam" id="PF01027">
    <property type="entry name" value="Bax1-I"/>
    <property type="match status" value="1"/>
</dbReference>
<evidence type="ECO:0000256" key="5">
    <source>
        <dbReference type="ARBA" id="ARBA00023136"/>
    </source>
</evidence>
<comment type="similarity">
    <text evidence="2 6">Belongs to the BI1 family.</text>
</comment>
<dbReference type="STRING" id="1088869.GMO_06180"/>
<accession>G6XGK3</accession>
<feature type="transmembrane region" description="Helical" evidence="6">
    <location>
        <begin position="160"/>
        <end position="177"/>
    </location>
</feature>
<dbReference type="InterPro" id="IPR006214">
    <property type="entry name" value="Bax_inhibitor_1-related"/>
</dbReference>
<dbReference type="Proteomes" id="UP000004949">
    <property type="component" value="Unassembled WGS sequence"/>
</dbReference>
<feature type="transmembrane region" description="Helical" evidence="6">
    <location>
        <begin position="130"/>
        <end position="148"/>
    </location>
</feature>
<dbReference type="OrthoDB" id="9793828at2"/>
<evidence type="ECO:0000256" key="1">
    <source>
        <dbReference type="ARBA" id="ARBA00004141"/>
    </source>
</evidence>